<dbReference type="InterPro" id="IPR023828">
    <property type="entry name" value="Peptidase_S8_Ser-AS"/>
</dbReference>
<dbReference type="InterPro" id="IPR046940">
    <property type="entry name" value="TPPII_Ig-like_sf"/>
</dbReference>
<proteinExistence type="inferred from homology"/>
<keyword evidence="8" id="KW-1185">Reference proteome</keyword>
<dbReference type="Gene3D" id="2.60.40.3170">
    <property type="match status" value="1"/>
</dbReference>
<dbReference type="Proteomes" id="UP000887577">
    <property type="component" value="Unplaced"/>
</dbReference>
<evidence type="ECO:0000256" key="4">
    <source>
        <dbReference type="ARBA" id="ARBA00022825"/>
    </source>
</evidence>
<dbReference type="PROSITE" id="PS00138">
    <property type="entry name" value="SUBTILASE_SER"/>
    <property type="match status" value="1"/>
</dbReference>
<dbReference type="Gene3D" id="3.40.50.200">
    <property type="entry name" value="Peptidase S8/S53 domain"/>
    <property type="match status" value="1"/>
</dbReference>
<sequence>MSSFCMDKEYGFISDKCLLSYCLNIHQDGNVLEICVPNGSHGSHVAHIAAGHFPDDPEKDGLAPGAQIISMCVGDIRKGTALTEQAFIRALNKCIELKVDVINYSYGAVRNCVGEGSFKKLIKNVVEKYGIIFVAAAGNDGPALTTMGFASGKLHHSVFYVGAYLTAEMKEAMYSHLEAGNSVVFPFSSRGPCVDGSLGITFCAPGAALTGVSKHELKGSNLHNGTSMSSPNAVGNIACLLSAMKVEAIPISPFRIKIALQNSAMIPEDGSHHPYSLGAGIIQISSAFELLKSSMNCISTNITDIKINAKNKRGIYLRELWEVNRIQEFNVCVKTKFNSEKELEKVVTFECPIILKLASGSEKDFVKYPKYSRLPSNDISVHIDPTILEAGKAHYAEIVGINPQNQSLGPLFRIPITVIIP</sequence>
<dbReference type="PANTHER" id="PTHR43806">
    <property type="entry name" value="PEPTIDASE S8"/>
    <property type="match status" value="1"/>
</dbReference>
<dbReference type="WBParaSite" id="PSU_v2.g17590.t1">
    <property type="protein sequence ID" value="PSU_v2.g17590.t1"/>
    <property type="gene ID" value="PSU_v2.g17590"/>
</dbReference>
<dbReference type="Pfam" id="PF00082">
    <property type="entry name" value="Peptidase_S8"/>
    <property type="match status" value="1"/>
</dbReference>
<dbReference type="Pfam" id="PF21223">
    <property type="entry name" value="TPPII_Ig-like-1"/>
    <property type="match status" value="1"/>
</dbReference>
<dbReference type="AlphaFoldDB" id="A0A914YDT7"/>
<feature type="domain" description="Peptidase S8/S53" evidence="6">
    <location>
        <begin position="38"/>
        <end position="264"/>
    </location>
</feature>
<feature type="domain" description="Tripeptidyl-peptidase II first Ig-like" evidence="7">
    <location>
        <begin position="305"/>
        <end position="419"/>
    </location>
</feature>
<accession>A0A914YDT7</accession>
<evidence type="ECO:0000259" key="6">
    <source>
        <dbReference type="Pfam" id="PF00082"/>
    </source>
</evidence>
<dbReference type="PANTHER" id="PTHR43806:SF14">
    <property type="entry name" value="TRIPEPTIDYL-PEPTIDASE 2"/>
    <property type="match status" value="1"/>
</dbReference>
<dbReference type="InterPro" id="IPR050131">
    <property type="entry name" value="Peptidase_S8_subtilisin-like"/>
</dbReference>
<dbReference type="SUPFAM" id="SSF52743">
    <property type="entry name" value="Subtilisin-like"/>
    <property type="match status" value="1"/>
</dbReference>
<evidence type="ECO:0000259" key="7">
    <source>
        <dbReference type="Pfam" id="PF21223"/>
    </source>
</evidence>
<dbReference type="GO" id="GO:0008240">
    <property type="term" value="F:tripeptidyl-peptidase activity"/>
    <property type="evidence" value="ECO:0007669"/>
    <property type="project" value="TreeGrafter"/>
</dbReference>
<dbReference type="GO" id="GO:0004252">
    <property type="term" value="F:serine-type endopeptidase activity"/>
    <property type="evidence" value="ECO:0007669"/>
    <property type="project" value="InterPro"/>
</dbReference>
<dbReference type="InterPro" id="IPR000209">
    <property type="entry name" value="Peptidase_S8/S53_dom"/>
</dbReference>
<dbReference type="GO" id="GO:0005829">
    <property type="term" value="C:cytosol"/>
    <property type="evidence" value="ECO:0007669"/>
    <property type="project" value="TreeGrafter"/>
</dbReference>
<dbReference type="InterPro" id="IPR036852">
    <property type="entry name" value="Peptidase_S8/S53_dom_sf"/>
</dbReference>
<name>A0A914YDT7_9BILA</name>
<keyword evidence="4" id="KW-0720">Serine protease</keyword>
<reference evidence="9" key="1">
    <citation type="submission" date="2022-11" db="UniProtKB">
        <authorList>
            <consortium name="WormBaseParasite"/>
        </authorList>
    </citation>
    <scope>IDENTIFICATION</scope>
</reference>
<keyword evidence="2" id="KW-0645">Protease</keyword>
<protein>
    <submittedName>
        <fullName evidence="9">Peptidase S8/S53 domain-containing protein</fullName>
    </submittedName>
</protein>
<dbReference type="InterPro" id="IPR048383">
    <property type="entry name" value="TPPII_Ig-like-1"/>
</dbReference>
<evidence type="ECO:0000256" key="2">
    <source>
        <dbReference type="ARBA" id="ARBA00022670"/>
    </source>
</evidence>
<evidence type="ECO:0000256" key="3">
    <source>
        <dbReference type="ARBA" id="ARBA00022801"/>
    </source>
</evidence>
<dbReference type="PROSITE" id="PS51892">
    <property type="entry name" value="SUBTILASE"/>
    <property type="match status" value="1"/>
</dbReference>
<evidence type="ECO:0000313" key="8">
    <source>
        <dbReference type="Proteomes" id="UP000887577"/>
    </source>
</evidence>
<keyword evidence="3" id="KW-0378">Hydrolase</keyword>
<evidence type="ECO:0000256" key="1">
    <source>
        <dbReference type="ARBA" id="ARBA00011073"/>
    </source>
</evidence>
<evidence type="ECO:0000313" key="9">
    <source>
        <dbReference type="WBParaSite" id="PSU_v2.g17590.t1"/>
    </source>
</evidence>
<evidence type="ECO:0000256" key="5">
    <source>
        <dbReference type="PROSITE-ProRule" id="PRU01240"/>
    </source>
</evidence>
<dbReference type="GO" id="GO:0006508">
    <property type="term" value="P:proteolysis"/>
    <property type="evidence" value="ECO:0007669"/>
    <property type="project" value="UniProtKB-KW"/>
</dbReference>
<comment type="similarity">
    <text evidence="1 5">Belongs to the peptidase S8 family.</text>
</comment>
<organism evidence="8 9">
    <name type="scientific">Panagrolaimus superbus</name>
    <dbReference type="NCBI Taxonomy" id="310955"/>
    <lineage>
        <taxon>Eukaryota</taxon>
        <taxon>Metazoa</taxon>
        <taxon>Ecdysozoa</taxon>
        <taxon>Nematoda</taxon>
        <taxon>Chromadorea</taxon>
        <taxon>Rhabditida</taxon>
        <taxon>Tylenchina</taxon>
        <taxon>Panagrolaimomorpha</taxon>
        <taxon>Panagrolaimoidea</taxon>
        <taxon>Panagrolaimidae</taxon>
        <taxon>Panagrolaimus</taxon>
    </lineage>
</organism>
<comment type="caution">
    <text evidence="5">Lacks conserved residue(s) required for the propagation of feature annotation.</text>
</comment>